<dbReference type="Pfam" id="PF13848">
    <property type="entry name" value="Thioredoxin_6"/>
    <property type="match status" value="1"/>
</dbReference>
<sequence>MANSLALVLLWISIPFSPSFSLATTGDDQFRPDGSVIELSSSNFDAAIASFDFLLVDFYAPWCGHCKRLAPELDVAAPVLAGLDKPIFIAKVDADKYSKIASKYEIDGFPTLKFFIHGVPIEYTGPRKAEVLVQYLKKFVAPDVSHLESDTAIQNFVDSAGKNFPIFLGFGLDESLMAVFASKYKKKAWFAVAKDFSEDMMVVYDFDKVPALVLINPKYGERSVFYGPFEGEFLDDFIKQSLLPLTVPINPDTLKLLKEEDRKIVLTIVQDETHENSAQLIRVLRSAANANRDLIFSFVGVHQWEEFADRFDATKSVHLPKILVWDGNEEYELVVGSEKLKEEDRGSQISRFLEGYRQGNTIKKKLKGPSLIGFINSLISLKSIYLVVFIVAILMFVQQFGGQSGENQPVRGEHLD</sequence>
<reference evidence="13" key="1">
    <citation type="submission" date="2022-08" db="EMBL/GenBank/DDBJ databases">
        <authorList>
            <person name="Marques A."/>
        </authorList>
    </citation>
    <scope>NUCLEOTIDE SEQUENCE</scope>
    <source>
        <strain evidence="13">RhyPub2mFocal</strain>
        <tissue evidence="13">Leaves</tissue>
    </source>
</reference>
<keyword evidence="4 11" id="KW-0732">Signal</keyword>
<comment type="similarity">
    <text evidence="2">Belongs to the protein disulfide isomerase family.</text>
</comment>
<comment type="function">
    <text evidence="9">Acts as a protein-folding catalyst that interacts with nascent polypeptides to catalyze the formation, isomerization, and reduction or oxidation of disulfide bonds. May play a role in storage protein biogenesis.</text>
</comment>
<dbReference type="GO" id="GO:0034976">
    <property type="term" value="P:response to endoplasmic reticulum stress"/>
    <property type="evidence" value="ECO:0007669"/>
    <property type="project" value="TreeGrafter"/>
</dbReference>
<dbReference type="GO" id="GO:0005783">
    <property type="term" value="C:endoplasmic reticulum"/>
    <property type="evidence" value="ECO:0007669"/>
    <property type="project" value="TreeGrafter"/>
</dbReference>
<evidence type="ECO:0000256" key="7">
    <source>
        <dbReference type="ARBA" id="ARBA00023157"/>
    </source>
</evidence>
<dbReference type="AlphaFoldDB" id="A0AAV8CM17"/>
<proteinExistence type="inferred from homology"/>
<gene>
    <name evidence="13" type="ORF">LUZ62_091054</name>
</gene>
<dbReference type="InterPro" id="IPR017937">
    <property type="entry name" value="Thioredoxin_CS"/>
</dbReference>
<evidence type="ECO:0000256" key="10">
    <source>
        <dbReference type="SAM" id="Phobius"/>
    </source>
</evidence>
<dbReference type="PANTHER" id="PTHR18929:SF218">
    <property type="entry name" value="PROTEIN DISULFIDE-ISOMERASE 5-2"/>
    <property type="match status" value="1"/>
</dbReference>
<dbReference type="CDD" id="cd02961">
    <property type="entry name" value="PDI_a_family"/>
    <property type="match status" value="1"/>
</dbReference>
<evidence type="ECO:0000259" key="12">
    <source>
        <dbReference type="PROSITE" id="PS51352"/>
    </source>
</evidence>
<dbReference type="PROSITE" id="PS00194">
    <property type="entry name" value="THIOREDOXIN_1"/>
    <property type="match status" value="1"/>
</dbReference>
<evidence type="ECO:0000313" key="14">
    <source>
        <dbReference type="Proteomes" id="UP001140206"/>
    </source>
</evidence>
<evidence type="ECO:0000256" key="8">
    <source>
        <dbReference type="ARBA" id="ARBA00023284"/>
    </source>
</evidence>
<evidence type="ECO:0000256" key="9">
    <source>
        <dbReference type="ARBA" id="ARBA00060135"/>
    </source>
</evidence>
<evidence type="ECO:0000256" key="4">
    <source>
        <dbReference type="ARBA" id="ARBA00022729"/>
    </source>
</evidence>
<feature type="signal peptide" evidence="11">
    <location>
        <begin position="1"/>
        <end position="21"/>
    </location>
</feature>
<keyword evidence="5 10" id="KW-1133">Transmembrane helix</keyword>
<dbReference type="SUPFAM" id="SSF52833">
    <property type="entry name" value="Thioredoxin-like"/>
    <property type="match status" value="1"/>
</dbReference>
<feature type="domain" description="Thioredoxin" evidence="12">
    <location>
        <begin position="11"/>
        <end position="141"/>
    </location>
</feature>
<evidence type="ECO:0000256" key="11">
    <source>
        <dbReference type="SAM" id="SignalP"/>
    </source>
</evidence>
<evidence type="ECO:0000256" key="5">
    <source>
        <dbReference type="ARBA" id="ARBA00022989"/>
    </source>
</evidence>
<keyword evidence="14" id="KW-1185">Reference proteome</keyword>
<dbReference type="Proteomes" id="UP001140206">
    <property type="component" value="Chromosome 5"/>
</dbReference>
<evidence type="ECO:0000256" key="3">
    <source>
        <dbReference type="ARBA" id="ARBA00022692"/>
    </source>
</evidence>
<keyword evidence="7" id="KW-1015">Disulfide bond</keyword>
<dbReference type="GO" id="GO:0003756">
    <property type="term" value="F:protein disulfide isomerase activity"/>
    <property type="evidence" value="ECO:0007669"/>
    <property type="project" value="TreeGrafter"/>
</dbReference>
<dbReference type="GO" id="GO:0016020">
    <property type="term" value="C:membrane"/>
    <property type="evidence" value="ECO:0007669"/>
    <property type="project" value="UniProtKB-SubCell"/>
</dbReference>
<dbReference type="InterPro" id="IPR013766">
    <property type="entry name" value="Thioredoxin_domain"/>
</dbReference>
<evidence type="ECO:0000313" key="13">
    <source>
        <dbReference type="EMBL" id="KAJ4756649.1"/>
    </source>
</evidence>
<dbReference type="PROSITE" id="PS51352">
    <property type="entry name" value="THIOREDOXIN_2"/>
    <property type="match status" value="1"/>
</dbReference>
<dbReference type="Gene3D" id="3.40.30.10">
    <property type="entry name" value="Glutaredoxin"/>
    <property type="match status" value="2"/>
</dbReference>
<name>A0AAV8CM17_9POAL</name>
<keyword evidence="13" id="KW-0413">Isomerase</keyword>
<accession>A0AAV8CM17</accession>
<dbReference type="InterPro" id="IPR036249">
    <property type="entry name" value="Thioredoxin-like_sf"/>
</dbReference>
<feature type="chain" id="PRO_5043698183" evidence="11">
    <location>
        <begin position="22"/>
        <end position="416"/>
    </location>
</feature>
<dbReference type="PRINTS" id="PR00421">
    <property type="entry name" value="THIOREDOXIN"/>
</dbReference>
<feature type="transmembrane region" description="Helical" evidence="10">
    <location>
        <begin position="371"/>
        <end position="397"/>
    </location>
</feature>
<comment type="subcellular location">
    <subcellularLocation>
        <location evidence="1">Membrane</location>
        <topology evidence="1">Single-pass membrane protein</topology>
    </subcellularLocation>
</comment>
<dbReference type="GO" id="GO:0006457">
    <property type="term" value="P:protein folding"/>
    <property type="evidence" value="ECO:0007669"/>
    <property type="project" value="TreeGrafter"/>
</dbReference>
<evidence type="ECO:0000256" key="6">
    <source>
        <dbReference type="ARBA" id="ARBA00023136"/>
    </source>
</evidence>
<protein>
    <submittedName>
        <fullName evidence="13">Disulfide isomerase</fullName>
    </submittedName>
</protein>
<evidence type="ECO:0000256" key="1">
    <source>
        <dbReference type="ARBA" id="ARBA00004167"/>
    </source>
</evidence>
<dbReference type="Pfam" id="PF00085">
    <property type="entry name" value="Thioredoxin"/>
    <property type="match status" value="1"/>
</dbReference>
<keyword evidence="8" id="KW-0676">Redox-active center</keyword>
<keyword evidence="6 10" id="KW-0472">Membrane</keyword>
<dbReference type="PANTHER" id="PTHR18929">
    <property type="entry name" value="PROTEIN DISULFIDE ISOMERASE"/>
    <property type="match status" value="1"/>
</dbReference>
<dbReference type="FunFam" id="3.40.30.10:FF:000193">
    <property type="entry name" value="Protein disulfide isomerase-like 5-2"/>
    <property type="match status" value="1"/>
</dbReference>
<comment type="caution">
    <text evidence="13">The sequence shown here is derived from an EMBL/GenBank/DDBJ whole genome shotgun (WGS) entry which is preliminary data.</text>
</comment>
<organism evidence="13 14">
    <name type="scientific">Rhynchospora pubera</name>
    <dbReference type="NCBI Taxonomy" id="906938"/>
    <lineage>
        <taxon>Eukaryota</taxon>
        <taxon>Viridiplantae</taxon>
        <taxon>Streptophyta</taxon>
        <taxon>Embryophyta</taxon>
        <taxon>Tracheophyta</taxon>
        <taxon>Spermatophyta</taxon>
        <taxon>Magnoliopsida</taxon>
        <taxon>Liliopsida</taxon>
        <taxon>Poales</taxon>
        <taxon>Cyperaceae</taxon>
        <taxon>Cyperoideae</taxon>
        <taxon>Rhynchosporeae</taxon>
        <taxon>Rhynchospora</taxon>
    </lineage>
</organism>
<keyword evidence="3 10" id="KW-0812">Transmembrane</keyword>
<evidence type="ECO:0000256" key="2">
    <source>
        <dbReference type="ARBA" id="ARBA00006347"/>
    </source>
</evidence>
<dbReference type="EMBL" id="JAMFTS010000005">
    <property type="protein sequence ID" value="KAJ4756649.1"/>
    <property type="molecule type" value="Genomic_DNA"/>
</dbReference>
<dbReference type="FunFam" id="3.40.30.10:FF:000107">
    <property type="entry name" value="Protein disulfide-isomerase 5-2"/>
    <property type="match status" value="1"/>
</dbReference>